<dbReference type="GO" id="GO:0003723">
    <property type="term" value="F:RNA binding"/>
    <property type="evidence" value="ECO:0007669"/>
    <property type="project" value="UniProtKB-UniRule"/>
</dbReference>
<dbReference type="RefSeq" id="XP_018061728.1">
    <property type="nucleotide sequence ID" value="XM_018210199.1"/>
</dbReference>
<evidence type="ECO:0000256" key="1">
    <source>
        <dbReference type="ARBA" id="ARBA00022737"/>
    </source>
</evidence>
<feature type="region of interest" description="Disordered" evidence="4">
    <location>
        <begin position="388"/>
        <end position="430"/>
    </location>
</feature>
<dbReference type="PROSITE" id="PS50102">
    <property type="entry name" value="RRM"/>
    <property type="match status" value="2"/>
</dbReference>
<dbReference type="EMBL" id="KQ947440">
    <property type="protein sequence ID" value="KUJ07373.1"/>
    <property type="molecule type" value="Genomic_DNA"/>
</dbReference>
<dbReference type="Gene3D" id="3.30.70.330">
    <property type="match status" value="2"/>
</dbReference>
<dbReference type="InterPro" id="IPR000504">
    <property type="entry name" value="RRM_dom"/>
</dbReference>
<sequence>MPITQVPIVGSPSYYPSNGQILFAAPPIYSARPLIQAPFPEGCYNSHPTPFPHPAPPAHHSYVPGLQVIQHPPDHSTYIPNRLEHSHKEVPGLEQRCGSNSSVECAPDRFYHRSLAHPDQSSSHMIAVDRPPLRPTPSQLPGPTKVHQSSKTAKTDTRIPIDVDIDALLIQAPSIPPGVLTTRSNWNLDQSLSNPIDGNRNVYICGLHPTTDHDTLTAYARRFGRIETCKVIIDISTGACQGFGFAKYFNVQCSELCIRGFHKLGYKVGFAKDSLNARLKAKGDELSTNLYVSNLPMNITKSGLCAIFKGYKVISSKICPSTSSYSSGVETLLIRLCGFESRKDCDEIIKKFHGRPICGGGHSLQVRYADTSAQKDLKSVTFQARKHNVSAYRGDTSSPPPASASPTLRRTESAHQLSRSSSHSGSNLQR</sequence>
<keyword evidence="7" id="KW-1185">Reference proteome</keyword>
<dbReference type="Proteomes" id="UP000070700">
    <property type="component" value="Unassembled WGS sequence"/>
</dbReference>
<organism evidence="6 7">
    <name type="scientific">Mollisia scopiformis</name>
    <name type="common">Conifer needle endophyte fungus</name>
    <name type="synonym">Phialocephala scopiformis</name>
    <dbReference type="NCBI Taxonomy" id="149040"/>
    <lineage>
        <taxon>Eukaryota</taxon>
        <taxon>Fungi</taxon>
        <taxon>Dikarya</taxon>
        <taxon>Ascomycota</taxon>
        <taxon>Pezizomycotina</taxon>
        <taxon>Leotiomycetes</taxon>
        <taxon>Helotiales</taxon>
        <taxon>Mollisiaceae</taxon>
        <taxon>Mollisia</taxon>
    </lineage>
</organism>
<dbReference type="InterPro" id="IPR035979">
    <property type="entry name" value="RBD_domain_sf"/>
</dbReference>
<dbReference type="InParanoid" id="A0A132B549"/>
<dbReference type="SUPFAM" id="SSF54928">
    <property type="entry name" value="RNA-binding domain, RBD"/>
    <property type="match status" value="1"/>
</dbReference>
<evidence type="ECO:0000313" key="6">
    <source>
        <dbReference type="EMBL" id="KUJ07373.1"/>
    </source>
</evidence>
<feature type="region of interest" description="Disordered" evidence="4">
    <location>
        <begin position="116"/>
        <end position="154"/>
    </location>
</feature>
<dbReference type="PANTHER" id="PTHR24012">
    <property type="entry name" value="RNA BINDING PROTEIN"/>
    <property type="match status" value="1"/>
</dbReference>
<evidence type="ECO:0000256" key="3">
    <source>
        <dbReference type="PROSITE-ProRule" id="PRU00176"/>
    </source>
</evidence>
<dbReference type="KEGG" id="psco:LY89DRAFT_601477"/>
<dbReference type="SMART" id="SM00360">
    <property type="entry name" value="RRM"/>
    <property type="match status" value="2"/>
</dbReference>
<dbReference type="GeneID" id="28819925"/>
<evidence type="ECO:0000256" key="2">
    <source>
        <dbReference type="ARBA" id="ARBA00022884"/>
    </source>
</evidence>
<feature type="domain" description="RRM" evidence="5">
    <location>
        <begin position="200"/>
        <end position="273"/>
    </location>
</feature>
<reference evidence="6 7" key="1">
    <citation type="submission" date="2015-10" db="EMBL/GenBank/DDBJ databases">
        <title>Full genome of DAOMC 229536 Phialocephala scopiformis, a fungal endophyte of spruce producing the potent anti-insectan compound rugulosin.</title>
        <authorList>
            <consortium name="DOE Joint Genome Institute"/>
            <person name="Walker A.K."/>
            <person name="Frasz S.L."/>
            <person name="Seifert K.A."/>
            <person name="Miller J.D."/>
            <person name="Mondo S.J."/>
            <person name="Labutti K."/>
            <person name="Lipzen A."/>
            <person name="Dockter R."/>
            <person name="Kennedy M."/>
            <person name="Grigoriev I.V."/>
            <person name="Spatafora J.W."/>
        </authorList>
    </citation>
    <scope>NUCLEOTIDE SEQUENCE [LARGE SCALE GENOMIC DNA]</scope>
    <source>
        <strain evidence="6 7">CBS 120377</strain>
    </source>
</reference>
<feature type="domain" description="RRM" evidence="5">
    <location>
        <begin position="288"/>
        <end position="371"/>
    </location>
</feature>
<evidence type="ECO:0000256" key="4">
    <source>
        <dbReference type="SAM" id="MobiDB-lite"/>
    </source>
</evidence>
<feature type="compositionally biased region" description="Low complexity" evidence="4">
    <location>
        <begin position="414"/>
        <end position="430"/>
    </location>
</feature>
<dbReference type="OrthoDB" id="271725at2759"/>
<name>A0A132B549_MOLSC</name>
<keyword evidence="1" id="KW-0677">Repeat</keyword>
<protein>
    <recommendedName>
        <fullName evidence="5">RRM domain-containing protein</fullName>
    </recommendedName>
</protein>
<feature type="compositionally biased region" description="Polar residues" evidence="4">
    <location>
        <begin position="141"/>
        <end position="152"/>
    </location>
</feature>
<accession>A0A132B549</accession>
<dbReference type="InterPro" id="IPR012677">
    <property type="entry name" value="Nucleotide-bd_a/b_plait_sf"/>
</dbReference>
<evidence type="ECO:0000259" key="5">
    <source>
        <dbReference type="PROSITE" id="PS50102"/>
    </source>
</evidence>
<dbReference type="Pfam" id="PF00076">
    <property type="entry name" value="RRM_1"/>
    <property type="match status" value="1"/>
</dbReference>
<keyword evidence="2 3" id="KW-0694">RNA-binding</keyword>
<evidence type="ECO:0000313" key="7">
    <source>
        <dbReference type="Proteomes" id="UP000070700"/>
    </source>
</evidence>
<proteinExistence type="predicted"/>
<gene>
    <name evidence="6" type="ORF">LY89DRAFT_601477</name>
</gene>
<dbReference type="AlphaFoldDB" id="A0A132B549"/>